<accession>A0AAV4CTI7</accession>
<dbReference type="GO" id="GO:0005576">
    <property type="term" value="C:extracellular region"/>
    <property type="evidence" value="ECO:0007669"/>
    <property type="project" value="TreeGrafter"/>
</dbReference>
<evidence type="ECO:0000313" key="3">
    <source>
        <dbReference type="EMBL" id="GFO35220.1"/>
    </source>
</evidence>
<dbReference type="InterPro" id="IPR050314">
    <property type="entry name" value="Glycosyl_Hydrlase_18"/>
</dbReference>
<feature type="domain" description="GH18" evidence="2">
    <location>
        <begin position="1"/>
        <end position="229"/>
    </location>
</feature>
<dbReference type="SMART" id="SM00636">
    <property type="entry name" value="Glyco_18"/>
    <property type="match status" value="1"/>
</dbReference>
<dbReference type="Proteomes" id="UP000735302">
    <property type="component" value="Unassembled WGS sequence"/>
</dbReference>
<dbReference type="GO" id="GO:0005975">
    <property type="term" value="P:carbohydrate metabolic process"/>
    <property type="evidence" value="ECO:0007669"/>
    <property type="project" value="InterPro"/>
</dbReference>
<dbReference type="FunFam" id="3.10.50.10:FF:000001">
    <property type="entry name" value="Chitinase 3-like 1"/>
    <property type="match status" value="1"/>
</dbReference>
<evidence type="ECO:0000259" key="2">
    <source>
        <dbReference type="PROSITE" id="PS51910"/>
    </source>
</evidence>
<dbReference type="AlphaFoldDB" id="A0AAV4CTI7"/>
<dbReference type="PANTHER" id="PTHR11177">
    <property type="entry name" value="CHITINASE"/>
    <property type="match status" value="1"/>
</dbReference>
<reference evidence="3 4" key="1">
    <citation type="journal article" date="2021" name="Elife">
        <title>Chloroplast acquisition without the gene transfer in kleptoplastic sea slugs, Plakobranchus ocellatus.</title>
        <authorList>
            <person name="Maeda T."/>
            <person name="Takahashi S."/>
            <person name="Yoshida T."/>
            <person name="Shimamura S."/>
            <person name="Takaki Y."/>
            <person name="Nagai Y."/>
            <person name="Toyoda A."/>
            <person name="Suzuki Y."/>
            <person name="Arimoto A."/>
            <person name="Ishii H."/>
            <person name="Satoh N."/>
            <person name="Nishiyama T."/>
            <person name="Hasebe M."/>
            <person name="Maruyama T."/>
            <person name="Minagawa J."/>
            <person name="Obokata J."/>
            <person name="Shigenobu S."/>
        </authorList>
    </citation>
    <scope>NUCLEOTIDE SEQUENCE [LARGE SCALE GENOMIC DNA]</scope>
</reference>
<gene>
    <name evidence="3" type="ORF">PoB_006172500</name>
</gene>
<dbReference type="Gene3D" id="3.10.50.10">
    <property type="match status" value="1"/>
</dbReference>
<dbReference type="SUPFAM" id="SSF54556">
    <property type="entry name" value="Chitinase insertion domain"/>
    <property type="match status" value="1"/>
</dbReference>
<dbReference type="PANTHER" id="PTHR11177:SF82">
    <property type="entry name" value="CHITINASE-3-LIKE PROTEIN 2"/>
    <property type="match status" value="1"/>
</dbReference>
<protein>
    <submittedName>
        <fullName evidence="3">Chitinase-3-like protein 2</fullName>
    </submittedName>
</protein>
<dbReference type="GO" id="GO:0006032">
    <property type="term" value="P:chitin catabolic process"/>
    <property type="evidence" value="ECO:0007669"/>
    <property type="project" value="TreeGrafter"/>
</dbReference>
<sequence>ETMVAFKAEAASTGNDRLLLTAAVAAGIPIINSAYEIPKLAQYLDFVNLMSYDLHGAWDPVTGHNSPFRHGSWERGSARYLNFIATAQYWVRGGMPKEQLVLGVPFYGRSFTLRGKNTGVNAPARGPGRSGPFTGAAGFLAYYEVCLMIANGGRVTRIPEMEVPYVVLGNQWVGYDDAQSLQTKVNYIVNNGFGGVMIWSIAMDDHTGQGCKAGRYPLMRALRSTCNARV</sequence>
<dbReference type="InterPro" id="IPR001223">
    <property type="entry name" value="Glyco_hydro18_cat"/>
</dbReference>
<evidence type="ECO:0000313" key="4">
    <source>
        <dbReference type="Proteomes" id="UP000735302"/>
    </source>
</evidence>
<comment type="caution">
    <text evidence="3">The sequence shown here is derived from an EMBL/GenBank/DDBJ whole genome shotgun (WGS) entry which is preliminary data.</text>
</comment>
<dbReference type="PROSITE" id="PS51910">
    <property type="entry name" value="GH18_2"/>
    <property type="match status" value="1"/>
</dbReference>
<organism evidence="3 4">
    <name type="scientific">Plakobranchus ocellatus</name>
    <dbReference type="NCBI Taxonomy" id="259542"/>
    <lineage>
        <taxon>Eukaryota</taxon>
        <taxon>Metazoa</taxon>
        <taxon>Spiralia</taxon>
        <taxon>Lophotrochozoa</taxon>
        <taxon>Mollusca</taxon>
        <taxon>Gastropoda</taxon>
        <taxon>Heterobranchia</taxon>
        <taxon>Euthyneura</taxon>
        <taxon>Panpulmonata</taxon>
        <taxon>Sacoglossa</taxon>
        <taxon>Placobranchoidea</taxon>
        <taxon>Plakobranchidae</taxon>
        <taxon>Plakobranchus</taxon>
    </lineage>
</organism>
<evidence type="ECO:0000256" key="1">
    <source>
        <dbReference type="ARBA" id="ARBA00023157"/>
    </source>
</evidence>
<dbReference type="InterPro" id="IPR017853">
    <property type="entry name" value="GH"/>
</dbReference>
<dbReference type="InterPro" id="IPR029070">
    <property type="entry name" value="Chitinase_insertion_sf"/>
</dbReference>
<name>A0AAV4CTI7_9GAST</name>
<feature type="non-terminal residue" evidence="3">
    <location>
        <position position="1"/>
    </location>
</feature>
<dbReference type="SUPFAM" id="SSF51445">
    <property type="entry name" value="(Trans)glycosidases"/>
    <property type="match status" value="1"/>
</dbReference>
<dbReference type="EMBL" id="BLXT01006999">
    <property type="protein sequence ID" value="GFO35220.1"/>
    <property type="molecule type" value="Genomic_DNA"/>
</dbReference>
<proteinExistence type="predicted"/>
<dbReference type="Gene3D" id="3.20.20.80">
    <property type="entry name" value="Glycosidases"/>
    <property type="match status" value="1"/>
</dbReference>
<dbReference type="GO" id="GO:0008061">
    <property type="term" value="F:chitin binding"/>
    <property type="evidence" value="ECO:0007669"/>
    <property type="project" value="InterPro"/>
</dbReference>
<keyword evidence="1" id="KW-1015">Disulfide bond</keyword>
<dbReference type="InterPro" id="IPR011583">
    <property type="entry name" value="Chitinase_II/V-like_cat"/>
</dbReference>
<dbReference type="Pfam" id="PF00704">
    <property type="entry name" value="Glyco_hydro_18"/>
    <property type="match status" value="1"/>
</dbReference>
<keyword evidence="4" id="KW-1185">Reference proteome</keyword>